<accession>A0ABN9VPP9</accession>
<evidence type="ECO:0008006" key="5">
    <source>
        <dbReference type="Google" id="ProtNLM"/>
    </source>
</evidence>
<keyword evidence="1" id="KW-0677">Repeat</keyword>
<dbReference type="PANTHER" id="PTHR47447">
    <property type="entry name" value="OS03G0856100 PROTEIN"/>
    <property type="match status" value="1"/>
</dbReference>
<organism evidence="3 4">
    <name type="scientific">Prorocentrum cordatum</name>
    <dbReference type="NCBI Taxonomy" id="2364126"/>
    <lineage>
        <taxon>Eukaryota</taxon>
        <taxon>Sar</taxon>
        <taxon>Alveolata</taxon>
        <taxon>Dinophyceae</taxon>
        <taxon>Prorocentrales</taxon>
        <taxon>Prorocentraceae</taxon>
        <taxon>Prorocentrum</taxon>
    </lineage>
</organism>
<dbReference type="Gene3D" id="1.25.40.10">
    <property type="entry name" value="Tetratricopeptide repeat domain"/>
    <property type="match status" value="2"/>
</dbReference>
<dbReference type="Proteomes" id="UP001189429">
    <property type="component" value="Unassembled WGS sequence"/>
</dbReference>
<gene>
    <name evidence="3" type="ORF">PCOR1329_LOCUS59300</name>
</gene>
<feature type="non-terminal residue" evidence="3">
    <location>
        <position position="1"/>
    </location>
</feature>
<sequence>ERAAPVVERVTLEDIYVLLLEVQRRGDVAAAERWFETALQLRLRPGAVAYGLVIGAACRARDCRSADAWFRRAQEAGFERVDSAPFEELARLAASDGDLEATDRWISRGRRSGLEPSLATYRSLVRAATARGAQGRPLALAECWFQEALLAESSAARRPVGSPAADGDQVGAELLPPAASERKLLESMGMKLIMAHLRALSREGLGAADRLLQSAADSNTLSVRMCSAVSLGHIRLGANFERVEEIFRTMAACGLRPDRAAFAVIIDACAERGSVEAASRWVDAKARSLGEAVDSKDYCALLRACAKASPPQPDIAVDIFAGMLADGIKPTEATLKYLRSAAGQETRGSLGGTEVAGYSLEG</sequence>
<proteinExistence type="predicted"/>
<dbReference type="PROSITE" id="PS51375">
    <property type="entry name" value="PPR"/>
    <property type="match status" value="1"/>
</dbReference>
<evidence type="ECO:0000313" key="4">
    <source>
        <dbReference type="Proteomes" id="UP001189429"/>
    </source>
</evidence>
<comment type="caution">
    <text evidence="3">The sequence shown here is derived from an EMBL/GenBank/DDBJ whole genome shotgun (WGS) entry which is preliminary data.</text>
</comment>
<keyword evidence="4" id="KW-1185">Reference proteome</keyword>
<dbReference type="InterPro" id="IPR011990">
    <property type="entry name" value="TPR-like_helical_dom_sf"/>
</dbReference>
<evidence type="ECO:0000256" key="2">
    <source>
        <dbReference type="PROSITE-ProRule" id="PRU00708"/>
    </source>
</evidence>
<evidence type="ECO:0000256" key="1">
    <source>
        <dbReference type="ARBA" id="ARBA00022737"/>
    </source>
</evidence>
<evidence type="ECO:0000313" key="3">
    <source>
        <dbReference type="EMBL" id="CAK0874348.1"/>
    </source>
</evidence>
<reference evidence="3" key="1">
    <citation type="submission" date="2023-10" db="EMBL/GenBank/DDBJ databases">
        <authorList>
            <person name="Chen Y."/>
            <person name="Shah S."/>
            <person name="Dougan E. K."/>
            <person name="Thang M."/>
            <person name="Chan C."/>
        </authorList>
    </citation>
    <scope>NUCLEOTIDE SEQUENCE [LARGE SCALE GENOMIC DNA]</scope>
</reference>
<protein>
    <recommendedName>
        <fullName evidence="5">Pentacotripeptide-repeat region of PRORP domain-containing protein</fullName>
    </recommendedName>
</protein>
<dbReference type="PANTHER" id="PTHR47447:SF17">
    <property type="entry name" value="OS12G0638900 PROTEIN"/>
    <property type="match status" value="1"/>
</dbReference>
<name>A0ABN9VPP9_9DINO</name>
<dbReference type="EMBL" id="CAUYUJ010017391">
    <property type="protein sequence ID" value="CAK0874348.1"/>
    <property type="molecule type" value="Genomic_DNA"/>
</dbReference>
<feature type="repeat" description="PPR" evidence="2">
    <location>
        <begin position="294"/>
        <end position="330"/>
    </location>
</feature>
<dbReference type="InterPro" id="IPR002885">
    <property type="entry name" value="PPR_rpt"/>
</dbReference>